<proteinExistence type="predicted"/>
<reference evidence="1 2" key="1">
    <citation type="submission" date="2019-05" db="EMBL/GenBank/DDBJ databases">
        <title>Mikania micrantha, genome provides insights into the molecular mechanism of rapid growth.</title>
        <authorList>
            <person name="Liu B."/>
        </authorList>
    </citation>
    <scope>NUCLEOTIDE SEQUENCE [LARGE SCALE GENOMIC DNA]</scope>
    <source>
        <strain evidence="1">NLD-2019</strain>
        <tissue evidence="1">Leaf</tissue>
    </source>
</reference>
<dbReference type="Proteomes" id="UP000326396">
    <property type="component" value="Linkage Group LG3"/>
</dbReference>
<sequence>MEPLLRRTRLVDTTGADNPFRRLQGISNYHVTDPGKEEATCATSSDEMKPPAPPLRVYGQLITLITYLPSSMCYHYPSHSFHSLSNGLFTLEKNMTKVTRPVMGLV</sequence>
<evidence type="ECO:0000313" key="2">
    <source>
        <dbReference type="Proteomes" id="UP000326396"/>
    </source>
</evidence>
<keyword evidence="2" id="KW-1185">Reference proteome</keyword>
<name>A0A5N6N271_9ASTR</name>
<accession>A0A5N6N271</accession>
<gene>
    <name evidence="1" type="ORF">E3N88_24557</name>
</gene>
<protein>
    <submittedName>
        <fullName evidence="1">Uncharacterized protein</fullName>
    </submittedName>
</protein>
<comment type="caution">
    <text evidence="1">The sequence shown here is derived from an EMBL/GenBank/DDBJ whole genome shotgun (WGS) entry which is preliminary data.</text>
</comment>
<evidence type="ECO:0000313" key="1">
    <source>
        <dbReference type="EMBL" id="KAD4384389.1"/>
    </source>
</evidence>
<dbReference type="AlphaFoldDB" id="A0A5N6N271"/>
<organism evidence="1 2">
    <name type="scientific">Mikania micrantha</name>
    <name type="common">bitter vine</name>
    <dbReference type="NCBI Taxonomy" id="192012"/>
    <lineage>
        <taxon>Eukaryota</taxon>
        <taxon>Viridiplantae</taxon>
        <taxon>Streptophyta</taxon>
        <taxon>Embryophyta</taxon>
        <taxon>Tracheophyta</taxon>
        <taxon>Spermatophyta</taxon>
        <taxon>Magnoliopsida</taxon>
        <taxon>eudicotyledons</taxon>
        <taxon>Gunneridae</taxon>
        <taxon>Pentapetalae</taxon>
        <taxon>asterids</taxon>
        <taxon>campanulids</taxon>
        <taxon>Asterales</taxon>
        <taxon>Asteraceae</taxon>
        <taxon>Asteroideae</taxon>
        <taxon>Heliantheae alliance</taxon>
        <taxon>Eupatorieae</taxon>
        <taxon>Mikania</taxon>
    </lineage>
</organism>
<dbReference type="EMBL" id="SZYD01000013">
    <property type="protein sequence ID" value="KAD4384389.1"/>
    <property type="molecule type" value="Genomic_DNA"/>
</dbReference>